<reference evidence="1 2" key="1">
    <citation type="journal article" date="2016" name="Sci. Rep.">
        <title>Draft genome sequencing and secretome analysis of fungal phytopathogen Ascochyta rabiei provides insight into the necrotrophic effector repertoire.</title>
        <authorList>
            <person name="Verma S."/>
            <person name="Gazara R.K."/>
            <person name="Nizam S."/>
            <person name="Parween S."/>
            <person name="Chattopadhyay D."/>
            <person name="Verma P.K."/>
        </authorList>
    </citation>
    <scope>NUCLEOTIDE SEQUENCE [LARGE SCALE GENOMIC DNA]</scope>
    <source>
        <strain evidence="1 2">ArDII</strain>
    </source>
</reference>
<comment type="caution">
    <text evidence="1">The sequence shown here is derived from an EMBL/GenBank/DDBJ whole genome shotgun (WGS) entry which is preliminary data.</text>
</comment>
<accession>A0A163M9G4</accession>
<dbReference type="PANTHER" id="PTHR35394">
    <property type="entry name" value="DUF3176 DOMAIN-CONTAINING PROTEIN"/>
    <property type="match status" value="1"/>
</dbReference>
<gene>
    <name evidence="1" type="ORF">ST47_g318</name>
</gene>
<evidence type="ECO:0000313" key="2">
    <source>
        <dbReference type="Proteomes" id="UP000076837"/>
    </source>
</evidence>
<dbReference type="AlphaFoldDB" id="A0A163M9G4"/>
<organism evidence="1 2">
    <name type="scientific">Didymella rabiei</name>
    <name type="common">Chickpea ascochyta blight fungus</name>
    <name type="synonym">Mycosphaerella rabiei</name>
    <dbReference type="NCBI Taxonomy" id="5454"/>
    <lineage>
        <taxon>Eukaryota</taxon>
        <taxon>Fungi</taxon>
        <taxon>Dikarya</taxon>
        <taxon>Ascomycota</taxon>
        <taxon>Pezizomycotina</taxon>
        <taxon>Dothideomycetes</taxon>
        <taxon>Pleosporomycetidae</taxon>
        <taxon>Pleosporales</taxon>
        <taxon>Pleosporineae</taxon>
        <taxon>Didymellaceae</taxon>
        <taxon>Ascochyta</taxon>
    </lineage>
</organism>
<protein>
    <submittedName>
        <fullName evidence="1">Uncharacterized protein</fullName>
    </submittedName>
</protein>
<name>A0A163M9G4_DIDRA</name>
<dbReference type="EMBL" id="JYNV01000015">
    <property type="protein sequence ID" value="KZM28518.1"/>
    <property type="molecule type" value="Genomic_DNA"/>
</dbReference>
<dbReference type="PANTHER" id="PTHR35394:SF5">
    <property type="entry name" value="DUF3176 DOMAIN-CONTAINING PROTEIN"/>
    <property type="match status" value="1"/>
</dbReference>
<dbReference type="Proteomes" id="UP000076837">
    <property type="component" value="Unassembled WGS sequence"/>
</dbReference>
<evidence type="ECO:0000313" key="1">
    <source>
        <dbReference type="EMBL" id="KZM28518.1"/>
    </source>
</evidence>
<keyword evidence="2" id="KW-1185">Reference proteome</keyword>
<sequence length="186" mass="20669">MCGYFFNSTNNGPAMMTGYAINANGSAPNEVLIMRTIPGLSIYERKSLSSNVSTNFPHIRKPITDVVVVSSADGTTASVHKKAPPIANECLLYWCVRAIESSHYEGAYHEEMLETRTNTTFAERVWVIQEVEPMFQNGTAIDYTENVAIQTEESLNGKIIDFSLSNASAYAHMMPFDDVFPAYYTV</sequence>
<proteinExistence type="predicted"/>